<dbReference type="Gene3D" id="2.40.170.20">
    <property type="entry name" value="TonB-dependent receptor, beta-barrel domain"/>
    <property type="match status" value="1"/>
</dbReference>
<evidence type="ECO:0000256" key="2">
    <source>
        <dbReference type="ARBA" id="ARBA00022448"/>
    </source>
</evidence>
<keyword evidence="2 11" id="KW-0813">Transport</keyword>
<accession>A0A7W3TJL9</accession>
<dbReference type="PROSITE" id="PS52016">
    <property type="entry name" value="TONB_DEPENDENT_REC_3"/>
    <property type="match status" value="1"/>
</dbReference>
<protein>
    <submittedName>
        <fullName evidence="16">TonB-dependent receptor</fullName>
    </submittedName>
</protein>
<evidence type="ECO:0000256" key="13">
    <source>
        <dbReference type="SAM" id="SignalP"/>
    </source>
</evidence>
<evidence type="ECO:0000256" key="4">
    <source>
        <dbReference type="ARBA" id="ARBA00022496"/>
    </source>
</evidence>
<proteinExistence type="inferred from homology"/>
<sequence length="771" mass="83987">MTAHRTPVRPGLSRHALAAAVAAALVLALPTAALAQDAEPVDPAAATDAKTLDTLMVTAQRKIENAQDVPISITTVDPQKLDVLNSGGGDVRVLSGRVPSLNVESSFGRAFPRFYIRGYGNTDFRLNTSQPVSLVYDDVVQENPILKGFPMFDLEQVEVLRGPQGSLFGRNSPAGVVKFDSVRPSQDMDGYAKLGAGSDNMLNFEGAVGGGVSERWSMRASAMFQRRDDWVENTFDGPNDGFEGYDESAARVQALYEGDDFQALLNVHARHLNGTARLFRANIFKPGSNDLVDGFDEDKVSLDGYNHSELDSEGASARVSWDLGGYTLHSITGYESVETYSRGDVDGGYGASFLPDSGPGVIPFASETADGIPDHSQWTQEIRLESDNGTAFNWQAGLFYFAEDYDVESFSYDSLNGGAQDGYQRVRQTNDSWALFAAATWDVSPAFQLRGGLRYTWDEKELTVEEYWNTGFVPCVLEGKCTLDQLAALEPDGDLSASPEDKKLSWDLSGTYALSDDVKLYGRVATGYRGSSIQSAGAFNAKSVADPETSTSFEVGVKADLWERRARLNAGLFYYEVKDQQLTAVGGASNANILLNAERSTGQGFEVDFQAYLTDGLLLTVGSSYNDTEIKDDDLAVSVCAACTVTDPLDGTGRALIDGNALPQAPKWTHNLTLRWGVPMGETGEFYAFTDWSYRSEVNYFLYDSREFTGKPLVEGGLRLGYNWAYGKYDVALFGRNILDEVQAVGGIDFNNLTGFINEPRVVGVEFKAAF</sequence>
<keyword evidence="8 12" id="KW-0798">TonB box</keyword>
<dbReference type="RefSeq" id="WP_182685090.1">
    <property type="nucleotide sequence ID" value="NZ_JACHTF010000002.1"/>
</dbReference>
<evidence type="ECO:0000256" key="12">
    <source>
        <dbReference type="RuleBase" id="RU003357"/>
    </source>
</evidence>
<comment type="similarity">
    <text evidence="11 12">Belongs to the TonB-dependent receptor family.</text>
</comment>
<dbReference type="GO" id="GO:0006826">
    <property type="term" value="P:iron ion transport"/>
    <property type="evidence" value="ECO:0007669"/>
    <property type="project" value="UniProtKB-KW"/>
</dbReference>
<dbReference type="EMBL" id="JACHTF010000002">
    <property type="protein sequence ID" value="MBB1059451.1"/>
    <property type="molecule type" value="Genomic_DNA"/>
</dbReference>
<name>A0A7W3TJL9_9GAMM</name>
<evidence type="ECO:0000256" key="9">
    <source>
        <dbReference type="ARBA" id="ARBA00023136"/>
    </source>
</evidence>
<keyword evidence="16" id="KW-0675">Receptor</keyword>
<keyword evidence="6" id="KW-0408">Iron</keyword>
<dbReference type="InterPro" id="IPR036942">
    <property type="entry name" value="Beta-barrel_TonB_sf"/>
</dbReference>
<comment type="caution">
    <text evidence="16">The sequence shown here is derived from an EMBL/GenBank/DDBJ whole genome shotgun (WGS) entry which is preliminary data.</text>
</comment>
<evidence type="ECO:0000259" key="14">
    <source>
        <dbReference type="Pfam" id="PF00593"/>
    </source>
</evidence>
<evidence type="ECO:0000313" key="16">
    <source>
        <dbReference type="EMBL" id="MBB1059451.1"/>
    </source>
</evidence>
<evidence type="ECO:0000256" key="1">
    <source>
        <dbReference type="ARBA" id="ARBA00004571"/>
    </source>
</evidence>
<evidence type="ECO:0000313" key="17">
    <source>
        <dbReference type="Proteomes" id="UP000523196"/>
    </source>
</evidence>
<reference evidence="16 17" key="1">
    <citation type="submission" date="2020-08" db="EMBL/GenBank/DDBJ databases">
        <authorList>
            <person name="Xu S."/>
            <person name="Li A."/>
        </authorList>
    </citation>
    <scope>NUCLEOTIDE SEQUENCE [LARGE SCALE GENOMIC DNA]</scope>
    <source>
        <strain evidence="16 17">119BY6-57</strain>
    </source>
</reference>
<dbReference type="PANTHER" id="PTHR32552">
    <property type="entry name" value="FERRICHROME IRON RECEPTOR-RELATED"/>
    <property type="match status" value="1"/>
</dbReference>
<dbReference type="GO" id="GO:0009279">
    <property type="term" value="C:cell outer membrane"/>
    <property type="evidence" value="ECO:0007669"/>
    <property type="project" value="UniProtKB-SubCell"/>
</dbReference>
<keyword evidence="13" id="KW-0732">Signal</keyword>
<feature type="domain" description="TonB-dependent receptor plug" evidence="15">
    <location>
        <begin position="66"/>
        <end position="176"/>
    </location>
</feature>
<keyword evidence="5 11" id="KW-0812">Transmembrane</keyword>
<dbReference type="Pfam" id="PF00593">
    <property type="entry name" value="TonB_dep_Rec_b-barrel"/>
    <property type="match status" value="1"/>
</dbReference>
<dbReference type="InterPro" id="IPR039426">
    <property type="entry name" value="TonB-dep_rcpt-like"/>
</dbReference>
<comment type="subcellular location">
    <subcellularLocation>
        <location evidence="1 11">Cell outer membrane</location>
        <topology evidence="1 11">Multi-pass membrane protein</topology>
    </subcellularLocation>
</comment>
<dbReference type="Proteomes" id="UP000523196">
    <property type="component" value="Unassembled WGS sequence"/>
</dbReference>
<dbReference type="SUPFAM" id="SSF56935">
    <property type="entry name" value="Porins"/>
    <property type="match status" value="1"/>
</dbReference>
<dbReference type="PANTHER" id="PTHR32552:SF81">
    <property type="entry name" value="TONB-DEPENDENT OUTER MEMBRANE RECEPTOR"/>
    <property type="match status" value="1"/>
</dbReference>
<gene>
    <name evidence="16" type="ORF">H4F98_02575</name>
</gene>
<evidence type="ECO:0000256" key="5">
    <source>
        <dbReference type="ARBA" id="ARBA00022692"/>
    </source>
</evidence>
<organism evidence="16 17">
    <name type="scientific">Marilutibacter spongiae</name>
    <dbReference type="NCBI Taxonomy" id="2025720"/>
    <lineage>
        <taxon>Bacteria</taxon>
        <taxon>Pseudomonadati</taxon>
        <taxon>Pseudomonadota</taxon>
        <taxon>Gammaproteobacteria</taxon>
        <taxon>Lysobacterales</taxon>
        <taxon>Lysobacteraceae</taxon>
        <taxon>Marilutibacter</taxon>
    </lineage>
</organism>
<keyword evidence="9 11" id="KW-0472">Membrane</keyword>
<dbReference type="AlphaFoldDB" id="A0A7W3TJL9"/>
<evidence type="ECO:0000256" key="7">
    <source>
        <dbReference type="ARBA" id="ARBA00023065"/>
    </source>
</evidence>
<feature type="domain" description="TonB-dependent receptor-like beta-barrel" evidence="14">
    <location>
        <begin position="294"/>
        <end position="736"/>
    </location>
</feature>
<keyword evidence="7" id="KW-0406">Ion transport</keyword>
<keyword evidence="10 11" id="KW-0998">Cell outer membrane</keyword>
<evidence type="ECO:0000256" key="11">
    <source>
        <dbReference type="PROSITE-ProRule" id="PRU01360"/>
    </source>
</evidence>
<evidence type="ECO:0000256" key="8">
    <source>
        <dbReference type="ARBA" id="ARBA00023077"/>
    </source>
</evidence>
<keyword evidence="17" id="KW-1185">Reference proteome</keyword>
<dbReference type="Pfam" id="PF07715">
    <property type="entry name" value="Plug"/>
    <property type="match status" value="1"/>
</dbReference>
<feature type="signal peptide" evidence="13">
    <location>
        <begin position="1"/>
        <end position="35"/>
    </location>
</feature>
<evidence type="ECO:0000256" key="6">
    <source>
        <dbReference type="ARBA" id="ARBA00023004"/>
    </source>
</evidence>
<evidence type="ECO:0000259" key="15">
    <source>
        <dbReference type="Pfam" id="PF07715"/>
    </source>
</evidence>
<dbReference type="InterPro" id="IPR012910">
    <property type="entry name" value="Plug_dom"/>
</dbReference>
<feature type="chain" id="PRO_5030607892" evidence="13">
    <location>
        <begin position="36"/>
        <end position="771"/>
    </location>
</feature>
<evidence type="ECO:0000256" key="3">
    <source>
        <dbReference type="ARBA" id="ARBA00022452"/>
    </source>
</evidence>
<keyword evidence="3 11" id="KW-1134">Transmembrane beta strand</keyword>
<dbReference type="InterPro" id="IPR000531">
    <property type="entry name" value="Beta-barrel_TonB"/>
</dbReference>
<evidence type="ECO:0000256" key="10">
    <source>
        <dbReference type="ARBA" id="ARBA00023237"/>
    </source>
</evidence>
<keyword evidence="4" id="KW-0410">Iron transport</keyword>